<dbReference type="InterPro" id="IPR009057">
    <property type="entry name" value="Homeodomain-like_sf"/>
</dbReference>
<accession>A0A1G8FEZ2</accession>
<name>A0A1G8FEZ2_9FLAO</name>
<evidence type="ECO:0000256" key="1">
    <source>
        <dbReference type="ARBA" id="ARBA00023015"/>
    </source>
</evidence>
<keyword evidence="3" id="KW-0804">Transcription</keyword>
<dbReference type="Proteomes" id="UP000199492">
    <property type="component" value="Unassembled WGS sequence"/>
</dbReference>
<keyword evidence="2 5" id="KW-0238">DNA-binding</keyword>
<keyword evidence="1" id="KW-0805">Transcription regulation</keyword>
<dbReference type="STRING" id="262004.SAMN04489796_104234"/>
<dbReference type="PROSITE" id="PS01124">
    <property type="entry name" value="HTH_ARAC_FAMILY_2"/>
    <property type="match status" value="1"/>
</dbReference>
<dbReference type="InterPro" id="IPR018060">
    <property type="entry name" value="HTH_AraC"/>
</dbReference>
<dbReference type="OrthoDB" id="2666928at2"/>
<dbReference type="InterPro" id="IPR020449">
    <property type="entry name" value="Tscrpt_reg_AraC-type_HTH"/>
</dbReference>
<keyword evidence="6" id="KW-1185">Reference proteome</keyword>
<dbReference type="GO" id="GO:0043565">
    <property type="term" value="F:sequence-specific DNA binding"/>
    <property type="evidence" value="ECO:0007669"/>
    <property type="project" value="InterPro"/>
</dbReference>
<dbReference type="SUPFAM" id="SSF46689">
    <property type="entry name" value="Homeodomain-like"/>
    <property type="match status" value="1"/>
</dbReference>
<evidence type="ECO:0000313" key="5">
    <source>
        <dbReference type="EMBL" id="SDH80579.1"/>
    </source>
</evidence>
<evidence type="ECO:0000313" key="6">
    <source>
        <dbReference type="Proteomes" id="UP000199492"/>
    </source>
</evidence>
<dbReference type="Gene3D" id="1.10.10.60">
    <property type="entry name" value="Homeodomain-like"/>
    <property type="match status" value="1"/>
</dbReference>
<gene>
    <name evidence="5" type="ORF">SAMN04489796_104234</name>
</gene>
<feature type="domain" description="HTH araC/xylS-type" evidence="4">
    <location>
        <begin position="233"/>
        <end position="331"/>
    </location>
</feature>
<evidence type="ECO:0000256" key="3">
    <source>
        <dbReference type="ARBA" id="ARBA00023163"/>
    </source>
</evidence>
<evidence type="ECO:0000259" key="4">
    <source>
        <dbReference type="PROSITE" id="PS01124"/>
    </source>
</evidence>
<sequence length="338" mass="38050">MKTIEIKANNLQFMFHALNNEVGGTFTTNRKEVELKIDNELGVGLIRGIELERHTVFIEFDVKFKEDVKFVVESSKRSVVNFLYCSEGKLKHSFNNNGSSNTVETFQTGISANIETSENHITFFKDVYVNSTIISVNTSDKSSAKHHINSMVSELFISGNTTDYSYVGSYNLKIAENIKQLKVIKQDGVVRTLLIQGLVNFILAMEIEQHSMDIKSAQNPTGSLTGFELKQIKELSDYINNFPETNLSVTELAAKISISPAKVQEGFKLMHGKTLNSFIRSVRVKKSEELIKNTDLNISEIVYSLGFSSRSYFSKIFKAQYNCSPIEYKQNIKLAATA</sequence>
<dbReference type="GO" id="GO:0003700">
    <property type="term" value="F:DNA-binding transcription factor activity"/>
    <property type="evidence" value="ECO:0007669"/>
    <property type="project" value="InterPro"/>
</dbReference>
<dbReference type="Pfam" id="PF12833">
    <property type="entry name" value="HTH_18"/>
    <property type="match status" value="1"/>
</dbReference>
<evidence type="ECO:0000256" key="2">
    <source>
        <dbReference type="ARBA" id="ARBA00023125"/>
    </source>
</evidence>
<dbReference type="PANTHER" id="PTHR47893:SF1">
    <property type="entry name" value="REGULATORY PROTEIN PCHR"/>
    <property type="match status" value="1"/>
</dbReference>
<dbReference type="SMART" id="SM00342">
    <property type="entry name" value="HTH_ARAC"/>
    <property type="match status" value="1"/>
</dbReference>
<dbReference type="AlphaFoldDB" id="A0A1G8FEZ2"/>
<dbReference type="EMBL" id="FNCZ01000004">
    <property type="protein sequence ID" value="SDH80579.1"/>
    <property type="molecule type" value="Genomic_DNA"/>
</dbReference>
<dbReference type="PRINTS" id="PR00032">
    <property type="entry name" value="HTHARAC"/>
</dbReference>
<reference evidence="6" key="1">
    <citation type="submission" date="2016-10" db="EMBL/GenBank/DDBJ databases">
        <authorList>
            <person name="Varghese N."/>
            <person name="Submissions S."/>
        </authorList>
    </citation>
    <scope>NUCLEOTIDE SEQUENCE [LARGE SCALE GENOMIC DNA]</scope>
    <source>
        <strain evidence="6">DSM 15363</strain>
    </source>
</reference>
<dbReference type="RefSeq" id="WP_092468423.1">
    <property type="nucleotide sequence ID" value="NZ_FNCZ01000004.1"/>
</dbReference>
<protein>
    <submittedName>
        <fullName evidence="5">AraC-type DNA-binding protein</fullName>
    </submittedName>
</protein>
<organism evidence="5 6">
    <name type="scientific">Winogradskyella thalassocola</name>
    <dbReference type="NCBI Taxonomy" id="262004"/>
    <lineage>
        <taxon>Bacteria</taxon>
        <taxon>Pseudomonadati</taxon>
        <taxon>Bacteroidota</taxon>
        <taxon>Flavobacteriia</taxon>
        <taxon>Flavobacteriales</taxon>
        <taxon>Flavobacteriaceae</taxon>
        <taxon>Winogradskyella</taxon>
    </lineage>
</organism>
<proteinExistence type="predicted"/>
<dbReference type="PANTHER" id="PTHR47893">
    <property type="entry name" value="REGULATORY PROTEIN PCHR"/>
    <property type="match status" value="1"/>
</dbReference>
<dbReference type="InterPro" id="IPR053142">
    <property type="entry name" value="PchR_regulatory_protein"/>
</dbReference>